<comment type="similarity">
    <text evidence="2">Belongs to the ferrochelatase family.</text>
</comment>
<organism evidence="9">
    <name type="scientific">freshwater metagenome</name>
    <dbReference type="NCBI Taxonomy" id="449393"/>
    <lineage>
        <taxon>unclassified sequences</taxon>
        <taxon>metagenomes</taxon>
        <taxon>ecological metagenomes</taxon>
    </lineage>
</organism>
<dbReference type="SUPFAM" id="SSF53800">
    <property type="entry name" value="Chelatase"/>
    <property type="match status" value="1"/>
</dbReference>
<evidence type="ECO:0000313" key="9">
    <source>
        <dbReference type="EMBL" id="CAB4686409.1"/>
    </source>
</evidence>
<dbReference type="AlphaFoldDB" id="A0A6J6NJ65"/>
<comment type="pathway">
    <text evidence="1">Porphyrin-containing compound metabolism; protoheme biosynthesis.</text>
</comment>
<dbReference type="CDD" id="cd00419">
    <property type="entry name" value="Ferrochelatase_C"/>
    <property type="match status" value="1"/>
</dbReference>
<keyword evidence="3" id="KW-0479">Metal-binding</keyword>
<dbReference type="FunFam" id="3.40.50.1400:FF:000007">
    <property type="entry name" value="Ferrochelatase"/>
    <property type="match status" value="1"/>
</dbReference>
<dbReference type="EMBL" id="CAEZXP010000001">
    <property type="protein sequence ID" value="CAB4686409.1"/>
    <property type="molecule type" value="Genomic_DNA"/>
</dbReference>
<gene>
    <name evidence="9" type="ORF">UFOPK2399_00371</name>
</gene>
<evidence type="ECO:0000256" key="8">
    <source>
        <dbReference type="SAM" id="MobiDB-lite"/>
    </source>
</evidence>
<evidence type="ECO:0000256" key="7">
    <source>
        <dbReference type="ARBA" id="ARBA00023244"/>
    </source>
</evidence>
<evidence type="ECO:0000256" key="4">
    <source>
        <dbReference type="ARBA" id="ARBA00023004"/>
    </source>
</evidence>
<evidence type="ECO:0000256" key="5">
    <source>
        <dbReference type="ARBA" id="ARBA00023133"/>
    </source>
</evidence>
<dbReference type="HAMAP" id="MF_00323">
    <property type="entry name" value="Ferrochelatase"/>
    <property type="match status" value="1"/>
</dbReference>
<dbReference type="InterPro" id="IPR033659">
    <property type="entry name" value="Ferrochelatase_N"/>
</dbReference>
<keyword evidence="5" id="KW-0350">Heme biosynthesis</keyword>
<accession>A0A6J6NJ65</accession>
<evidence type="ECO:0000256" key="2">
    <source>
        <dbReference type="ARBA" id="ARBA00007718"/>
    </source>
</evidence>
<dbReference type="GO" id="GO:0046872">
    <property type="term" value="F:metal ion binding"/>
    <property type="evidence" value="ECO:0007669"/>
    <property type="project" value="UniProtKB-KW"/>
</dbReference>
<keyword evidence="7" id="KW-0627">Porphyrin biosynthesis</keyword>
<evidence type="ECO:0000256" key="6">
    <source>
        <dbReference type="ARBA" id="ARBA00023239"/>
    </source>
</evidence>
<dbReference type="InterPro" id="IPR001015">
    <property type="entry name" value="Ferrochelatase"/>
</dbReference>
<dbReference type="NCBIfam" id="NF000689">
    <property type="entry name" value="PRK00035.2-1"/>
    <property type="match status" value="1"/>
</dbReference>
<keyword evidence="4" id="KW-0408">Iron</keyword>
<dbReference type="PANTHER" id="PTHR11108">
    <property type="entry name" value="FERROCHELATASE"/>
    <property type="match status" value="1"/>
</dbReference>
<dbReference type="PANTHER" id="PTHR11108:SF1">
    <property type="entry name" value="FERROCHELATASE, MITOCHONDRIAL"/>
    <property type="match status" value="1"/>
</dbReference>
<dbReference type="Gene3D" id="3.40.50.1400">
    <property type="match status" value="2"/>
</dbReference>
<evidence type="ECO:0000256" key="1">
    <source>
        <dbReference type="ARBA" id="ARBA00004744"/>
    </source>
</evidence>
<dbReference type="GO" id="GO:0006783">
    <property type="term" value="P:heme biosynthetic process"/>
    <property type="evidence" value="ECO:0007669"/>
    <property type="project" value="UniProtKB-KW"/>
</dbReference>
<reference evidence="9" key="1">
    <citation type="submission" date="2020-05" db="EMBL/GenBank/DDBJ databases">
        <authorList>
            <person name="Chiriac C."/>
            <person name="Salcher M."/>
            <person name="Ghai R."/>
            <person name="Kavagutti S V."/>
        </authorList>
    </citation>
    <scope>NUCLEOTIDE SEQUENCE</scope>
</reference>
<keyword evidence="6" id="KW-0456">Lyase</keyword>
<protein>
    <submittedName>
        <fullName evidence="9">Unannotated protein</fullName>
    </submittedName>
</protein>
<sequence>MSATAPRKQPADNVDPRLDQRDYDAVIVVSFGGPEGMDDVLPFLENVTRGRGIPRERLVEVGHHYELFGGVSPINQQNRDLIAALNTELASHNIALPIYFGNRNWDPYLTDTLREMRDAGHSRVLAFFTSAFSSYSGCRQYRENIYVAQNDVGPDAPELLKLRTFYNHPGFIEANADRVRDALAAFPDDRRAGAHIVFTAHSIPTSMADACRYADQLHEASRLVAEAVGAASHSVVYQSRSGSPHVPWLEPDVCDHLQELHDAGTTDVVVSPVGFVSDHIEVLYDLDVEVKNLGAELGMTVVRAGTAGTHPAFVSMIRELIEERLDGSVEKRVVGRFGPNPDVCPNNCCQPGNGKPSPWDAAADES</sequence>
<feature type="region of interest" description="Disordered" evidence="8">
    <location>
        <begin position="347"/>
        <end position="366"/>
    </location>
</feature>
<evidence type="ECO:0000256" key="3">
    <source>
        <dbReference type="ARBA" id="ARBA00022723"/>
    </source>
</evidence>
<name>A0A6J6NJ65_9ZZZZ</name>
<dbReference type="Pfam" id="PF00762">
    <property type="entry name" value="Ferrochelatase"/>
    <property type="match status" value="1"/>
</dbReference>
<dbReference type="CDD" id="cd03411">
    <property type="entry name" value="Ferrochelatase_N"/>
    <property type="match status" value="1"/>
</dbReference>
<proteinExistence type="inferred from homology"/>
<dbReference type="InterPro" id="IPR033644">
    <property type="entry name" value="Ferrochelatase_C"/>
</dbReference>
<dbReference type="GO" id="GO:0004325">
    <property type="term" value="F:ferrochelatase activity"/>
    <property type="evidence" value="ECO:0007669"/>
    <property type="project" value="InterPro"/>
</dbReference>
<dbReference type="NCBIfam" id="TIGR00109">
    <property type="entry name" value="hemH"/>
    <property type="match status" value="1"/>
</dbReference>
<dbReference type="UniPathway" id="UPA00252"/>